<dbReference type="Proteomes" id="UP000054164">
    <property type="component" value="Unassembled WGS sequence"/>
</dbReference>
<evidence type="ECO:0000256" key="1">
    <source>
        <dbReference type="SAM" id="Coils"/>
    </source>
</evidence>
<name>A0A0S6U9B3_CLOBO</name>
<dbReference type="RefSeq" id="WP_030036515.1">
    <property type="nucleotide sequence ID" value="NZ_DF384213.1"/>
</dbReference>
<protein>
    <submittedName>
        <fullName evidence="2">Uncharacterized protein</fullName>
    </submittedName>
</protein>
<accession>A0A0S6U9B3</accession>
<dbReference type="EMBL" id="DF384213">
    <property type="protein sequence ID" value="GAE03464.1"/>
    <property type="molecule type" value="Genomic_DNA"/>
</dbReference>
<keyword evidence="1" id="KW-0175">Coiled coil</keyword>
<sequence>MPLHKIPLCSFKYVGDTTFSSGTFIYDTTEKVAKTTEKLFYKETMGEIDKIKGDKLFYKEPKDNIEKEKNKYISKEITDIKKEFEKELKLKNEEINKNNAISLDKIKDIDINRKTSKELDIRKNTDISICYNNKLLEREMVQLNKADNLINLSIDRENLQLNKSKSIYADLIVEKEIFKDKSLNNLKLEKYINIEKDVGYYFNKSYCKNIYMDKFKFVKKYRTKNINKNNYRFIDKCNLKESAKMSNKTMLNKDTIIGIDIDTSINNLKILDLKDIDRNYKTMLMYNIALKDIEKYRIKNALNKIAHKEICKDHNKKYFYKDVFKFIDKSINRYLDRQAIRDIFKYNNRYLDREYTTNIFKHNEKYLGNSPVINIYKQREIDLLNLSIWQIYRQSNKYLNNEAIRQIYTPNKNKFIEITKRWWWLKPTNPTDKIIVPNKDYIYNNDLLNNSDYEYLRFNNHPIEWGKDWGVDYNIPPMTISIEIMLDLTNILIMIWHKNTQSWLSCTGKESIQFIMELIYDWYTLDTSSPNIDYIRAYRWIRWEAEKVYFCNIENGLQAIGLLIANLIDYLKQHHFNLVPVWNNPKAMEIEREFNKSPTNGDIMRDLDKLKSKRNYMIEVQNFEKKNILGR</sequence>
<dbReference type="HOGENOM" id="CLU_408096_0_0_9"/>
<dbReference type="AlphaFoldDB" id="A0A0S6U9B3"/>
<feature type="coiled-coil region" evidence="1">
    <location>
        <begin position="74"/>
        <end position="101"/>
    </location>
</feature>
<evidence type="ECO:0000313" key="2">
    <source>
        <dbReference type="EMBL" id="GAE03464.1"/>
    </source>
</evidence>
<organism evidence="2">
    <name type="scientific">Clostridium botulinum B str. Osaka05</name>
    <dbReference type="NCBI Taxonomy" id="1407017"/>
    <lineage>
        <taxon>Bacteria</taxon>
        <taxon>Bacillati</taxon>
        <taxon>Bacillota</taxon>
        <taxon>Clostridia</taxon>
        <taxon>Eubacteriales</taxon>
        <taxon>Clostridiaceae</taxon>
        <taxon>Clostridium</taxon>
    </lineage>
</organism>
<proteinExistence type="predicted"/>
<gene>
    <name evidence="2" type="ORF">CBO05C_3154</name>
</gene>
<reference evidence="2" key="1">
    <citation type="submission" date="2013-10" db="EMBL/GenBank/DDBJ databases">
        <title>Draft genome sequence of Clostridium botulinum type B strain Osaka05.</title>
        <authorList>
            <person name="Sakaguchi Y."/>
            <person name="Hosomi K."/>
            <person name="Uchiyama J."/>
            <person name="Ogura Y."/>
            <person name="Sakaguchi M."/>
            <person name="Kohda T."/>
            <person name="Mukamoto M."/>
            <person name="Misawa N."/>
            <person name="Matsuzaki S."/>
            <person name="Hayashi T."/>
            <person name="Kozaki S."/>
        </authorList>
    </citation>
    <scope>NUCLEOTIDE SEQUENCE</scope>
    <source>
        <strain evidence="2">Osaka05</strain>
    </source>
</reference>